<dbReference type="eggNOG" id="COG2172">
    <property type="taxonomic scope" value="Bacteria"/>
</dbReference>
<sequence>MGDMRQKLMRKTFHSAQEYRHEREQLHQCLQKALGNRGGETTLSENEVTMLEVALNEAVNNGFKYAQGKVSAPAVTLSIYVLHSKFLVIRVKDNGSGFRADQVMAKVSALEEDEEEWEWGESGRGIYIMEAVMDEVRYNAKGNSVVLLKTLA</sequence>
<reference evidence="2 3" key="1">
    <citation type="journal article" date="2006" name="J. Bacteriol.">
        <title>Complete genome sequence of the dehalorespiring bacterium Desulfitobacterium hafniense Y51 and comparison with Dehalococcoides ethenogenes 195.</title>
        <authorList>
            <person name="Nonaka H."/>
            <person name="Keresztes G."/>
            <person name="Shinoda Y."/>
            <person name="Ikenaga Y."/>
            <person name="Abe M."/>
            <person name="Naito K."/>
            <person name="Inatomi K."/>
            <person name="Furukawa K."/>
            <person name="Inui M."/>
            <person name="Yukawa H."/>
        </authorList>
    </citation>
    <scope>NUCLEOTIDE SEQUENCE [LARGE SCALE GENOMIC DNA]</scope>
    <source>
        <strain evidence="2 3">Y51</strain>
    </source>
</reference>
<dbReference type="InterPro" id="IPR003594">
    <property type="entry name" value="HATPase_dom"/>
</dbReference>
<feature type="domain" description="Histidine kinase/HSP90-like ATPase" evidence="1">
    <location>
        <begin position="24"/>
        <end position="147"/>
    </location>
</feature>
<organism evidence="2 3">
    <name type="scientific">Desulfitobacterium hafniense (strain Y51)</name>
    <dbReference type="NCBI Taxonomy" id="138119"/>
    <lineage>
        <taxon>Bacteria</taxon>
        <taxon>Bacillati</taxon>
        <taxon>Bacillota</taxon>
        <taxon>Clostridia</taxon>
        <taxon>Eubacteriales</taxon>
        <taxon>Desulfitobacteriaceae</taxon>
        <taxon>Desulfitobacterium</taxon>
    </lineage>
</organism>
<dbReference type="Proteomes" id="UP000001946">
    <property type="component" value="Chromosome"/>
</dbReference>
<evidence type="ECO:0000259" key="1">
    <source>
        <dbReference type="Pfam" id="PF13581"/>
    </source>
</evidence>
<dbReference type="Gene3D" id="3.30.565.10">
    <property type="entry name" value="Histidine kinase-like ATPase, C-terminal domain"/>
    <property type="match status" value="1"/>
</dbReference>
<gene>
    <name evidence="2" type="ordered locus">DSY3264</name>
</gene>
<protein>
    <recommendedName>
        <fullName evidence="1">Histidine kinase/HSP90-like ATPase domain-containing protein</fullName>
    </recommendedName>
</protein>
<dbReference type="AlphaFoldDB" id="Q24SD9"/>
<dbReference type="STRING" id="138119.DSY3264"/>
<dbReference type="Pfam" id="PF13581">
    <property type="entry name" value="HATPase_c_2"/>
    <property type="match status" value="1"/>
</dbReference>
<dbReference type="HOGENOM" id="CLU_1803014_0_0_9"/>
<dbReference type="KEGG" id="dsy:DSY3264"/>
<proteinExistence type="predicted"/>
<dbReference type="CDD" id="cd16936">
    <property type="entry name" value="HATPase_RsbW-like"/>
    <property type="match status" value="1"/>
</dbReference>
<keyword evidence="3" id="KW-1185">Reference proteome</keyword>
<evidence type="ECO:0000313" key="2">
    <source>
        <dbReference type="EMBL" id="BAE85053.1"/>
    </source>
</evidence>
<dbReference type="SUPFAM" id="SSF55874">
    <property type="entry name" value="ATPase domain of HSP90 chaperone/DNA topoisomerase II/histidine kinase"/>
    <property type="match status" value="1"/>
</dbReference>
<dbReference type="EMBL" id="AP008230">
    <property type="protein sequence ID" value="BAE85053.1"/>
    <property type="molecule type" value="Genomic_DNA"/>
</dbReference>
<accession>Q24SD9</accession>
<name>Q24SD9_DESHY</name>
<evidence type="ECO:0000313" key="3">
    <source>
        <dbReference type="Proteomes" id="UP000001946"/>
    </source>
</evidence>
<dbReference type="InterPro" id="IPR036890">
    <property type="entry name" value="HATPase_C_sf"/>
</dbReference>